<feature type="transmembrane region" description="Helical" evidence="1">
    <location>
        <begin position="79"/>
        <end position="98"/>
    </location>
</feature>
<dbReference type="EMBL" id="CP120682">
    <property type="protein sequence ID" value="WKN34833.1"/>
    <property type="molecule type" value="Genomic_DNA"/>
</dbReference>
<protein>
    <submittedName>
        <fullName evidence="2">Uncharacterized protein</fullName>
    </submittedName>
</protein>
<name>A0AA49GK54_9BACT</name>
<organism evidence="2">
    <name type="scientific">Roseihalotalea indica</name>
    <dbReference type="NCBI Taxonomy" id="2867963"/>
    <lineage>
        <taxon>Bacteria</taxon>
        <taxon>Pseudomonadati</taxon>
        <taxon>Bacteroidota</taxon>
        <taxon>Cytophagia</taxon>
        <taxon>Cytophagales</taxon>
        <taxon>Catalimonadaceae</taxon>
        <taxon>Roseihalotalea</taxon>
    </lineage>
</organism>
<accession>A0AA49GK54</accession>
<keyword evidence="1" id="KW-0472">Membrane</keyword>
<evidence type="ECO:0000313" key="2">
    <source>
        <dbReference type="EMBL" id="WKN34833.1"/>
    </source>
</evidence>
<dbReference type="InterPro" id="IPR006311">
    <property type="entry name" value="TAT_signal"/>
</dbReference>
<sequence length="152" mass="17573">MKKFGMERRTFLKLITAGGVTSIIGGSVLIPSFRRAVHHVLQSIHPTLYVSQEISDAFFDEVTNVQLWGRLKIGHKEQWVLMVYTILPPVSYLPYARYYKQLNKRIERVFLHATTFFQTMDATRPLHYTGLYNPYNPCGCPFSSLYYSNSSV</sequence>
<keyword evidence="1" id="KW-1133">Transmembrane helix</keyword>
<evidence type="ECO:0000256" key="1">
    <source>
        <dbReference type="SAM" id="Phobius"/>
    </source>
</evidence>
<proteinExistence type="predicted"/>
<reference evidence="2" key="2">
    <citation type="journal article" date="2024" name="Antonie Van Leeuwenhoek">
        <title>Roseihalotalea indica gen. nov., sp. nov., a halophilic Bacteroidetes from mesopelagic Southwest Indian Ocean with higher carbohydrate metabolic potential.</title>
        <authorList>
            <person name="Chen B."/>
            <person name="Zhang M."/>
            <person name="Lin D."/>
            <person name="Ye J."/>
            <person name="Tang K."/>
        </authorList>
    </citation>
    <scope>NUCLEOTIDE SEQUENCE</scope>
    <source>
        <strain evidence="2">TK19036</strain>
    </source>
</reference>
<dbReference type="PROSITE" id="PS51318">
    <property type="entry name" value="TAT"/>
    <property type="match status" value="1"/>
</dbReference>
<dbReference type="AlphaFoldDB" id="A0AA49GK54"/>
<keyword evidence="1" id="KW-0812">Transmembrane</keyword>
<gene>
    <name evidence="2" type="ORF">K4G66_20885</name>
</gene>
<feature type="transmembrane region" description="Helical" evidence="1">
    <location>
        <begin position="12"/>
        <end position="33"/>
    </location>
</feature>
<reference evidence="2" key="1">
    <citation type="journal article" date="2023" name="Comput. Struct. Biotechnol. J.">
        <title>Discovery of a novel marine Bacteroidetes with a rich repertoire of carbohydrate-active enzymes.</title>
        <authorList>
            <person name="Chen B."/>
            <person name="Liu G."/>
            <person name="Chen Q."/>
            <person name="Wang H."/>
            <person name="Liu L."/>
            <person name="Tang K."/>
        </authorList>
    </citation>
    <scope>NUCLEOTIDE SEQUENCE</scope>
    <source>
        <strain evidence="2">TK19036</strain>
    </source>
</reference>